<feature type="region of interest" description="Disordered" evidence="1">
    <location>
        <begin position="73"/>
        <end position="98"/>
    </location>
</feature>
<dbReference type="Proteomes" id="UP000244896">
    <property type="component" value="Chromosome"/>
</dbReference>
<keyword evidence="2" id="KW-0812">Transmembrane</keyword>
<sequence>MGTSKRTAKSRRKNLFTLLLNASLLYFPPVMPLLQIAITIPDSVTPYIAAFIITVTASYFFFVKILPALQGRPSPIREADDEEDDDEHDDGEEDDDEDCMIYYNDDPDVALPPEQYKKLSLGAIYSEQQKAWLNTLDTGLPKKEVRRVVGEWWGIAGVDDAASTLDYLRDKGFRHYFPVVMRAYREPAAEQKRIVAAAFPDCEEDREKTLAQISHLNETLDELVEDGVIDSTASASIERYGVAGWDCGRLVYLARLCREMRYINDEQTWNYIEAAHQIAGQTFGSWKEYAKSYVIGRALWGGADCDNSDIAEIADYLLEDEDSPWVQMPW</sequence>
<feature type="domain" description="DUF1266" evidence="3">
    <location>
        <begin position="151"/>
        <end position="330"/>
    </location>
</feature>
<dbReference type="EMBL" id="CP023004">
    <property type="protein sequence ID" value="AWI08501.1"/>
    <property type="molecule type" value="Genomic_DNA"/>
</dbReference>
<feature type="transmembrane region" description="Helical" evidence="2">
    <location>
        <begin position="47"/>
        <end position="67"/>
    </location>
</feature>
<accession>A0A2U8E103</accession>
<keyword evidence="2" id="KW-0472">Membrane</keyword>
<feature type="compositionally biased region" description="Acidic residues" evidence="1">
    <location>
        <begin position="79"/>
        <end position="98"/>
    </location>
</feature>
<dbReference type="OrthoDB" id="787383at2"/>
<organism evidence="4 5">
    <name type="scientific">Ereboglobus luteus</name>
    <dbReference type="NCBI Taxonomy" id="1796921"/>
    <lineage>
        <taxon>Bacteria</taxon>
        <taxon>Pseudomonadati</taxon>
        <taxon>Verrucomicrobiota</taxon>
        <taxon>Opitutia</taxon>
        <taxon>Opitutales</taxon>
        <taxon>Opitutaceae</taxon>
        <taxon>Ereboglobus</taxon>
    </lineage>
</organism>
<keyword evidence="2" id="KW-1133">Transmembrane helix</keyword>
<evidence type="ECO:0000256" key="2">
    <source>
        <dbReference type="SAM" id="Phobius"/>
    </source>
</evidence>
<gene>
    <name evidence="4" type="ORF">CKA38_03870</name>
</gene>
<reference evidence="4 5" key="1">
    <citation type="journal article" date="2018" name="Syst. Appl. Microbiol.">
        <title>Ereboglobus luteus gen. nov. sp. nov. from cockroach guts, and new insights into the oxygen relationship of the genera Opitutus and Didymococcus (Verrucomicrobia: Opitutaceae).</title>
        <authorList>
            <person name="Tegtmeier D."/>
            <person name="Belitz A."/>
            <person name="Radek R."/>
            <person name="Heimerl T."/>
            <person name="Brune A."/>
        </authorList>
    </citation>
    <scope>NUCLEOTIDE SEQUENCE [LARGE SCALE GENOMIC DNA]</scope>
    <source>
        <strain evidence="4 5">Ho45</strain>
    </source>
</reference>
<dbReference type="AlphaFoldDB" id="A0A2U8E103"/>
<protein>
    <recommendedName>
        <fullName evidence="3">DUF1266 domain-containing protein</fullName>
    </recommendedName>
</protein>
<dbReference type="InterPro" id="IPR009677">
    <property type="entry name" value="DUF1266"/>
</dbReference>
<proteinExistence type="predicted"/>
<evidence type="ECO:0000256" key="1">
    <source>
        <dbReference type="SAM" id="MobiDB-lite"/>
    </source>
</evidence>
<evidence type="ECO:0000313" key="4">
    <source>
        <dbReference type="EMBL" id="AWI08501.1"/>
    </source>
</evidence>
<evidence type="ECO:0000259" key="3">
    <source>
        <dbReference type="Pfam" id="PF06889"/>
    </source>
</evidence>
<dbReference type="KEGG" id="elut:CKA38_03870"/>
<evidence type="ECO:0000313" key="5">
    <source>
        <dbReference type="Proteomes" id="UP000244896"/>
    </source>
</evidence>
<keyword evidence="5" id="KW-1185">Reference proteome</keyword>
<name>A0A2U8E103_9BACT</name>
<dbReference type="Pfam" id="PF06889">
    <property type="entry name" value="DUF1266"/>
    <property type="match status" value="1"/>
</dbReference>